<dbReference type="Gene3D" id="3.40.50.300">
    <property type="entry name" value="P-loop containing nucleotide triphosphate hydrolases"/>
    <property type="match status" value="1"/>
</dbReference>
<evidence type="ECO:0000259" key="5">
    <source>
        <dbReference type="SMART" id="SM00382"/>
    </source>
</evidence>
<protein>
    <submittedName>
        <fullName evidence="6">AAA domain</fullName>
    </submittedName>
</protein>
<proteinExistence type="inferred from homology"/>
<feature type="region of interest" description="Disordered" evidence="4">
    <location>
        <begin position="1"/>
        <end position="24"/>
    </location>
</feature>
<evidence type="ECO:0000256" key="2">
    <source>
        <dbReference type="ARBA" id="ARBA00022705"/>
    </source>
</evidence>
<evidence type="ECO:0000256" key="4">
    <source>
        <dbReference type="SAM" id="MobiDB-lite"/>
    </source>
</evidence>
<dbReference type="InterPro" id="IPR003593">
    <property type="entry name" value="AAA+_ATPase"/>
</dbReference>
<keyword evidence="3" id="KW-0175">Coiled coil</keyword>
<dbReference type="InterPro" id="IPR049945">
    <property type="entry name" value="AAA_22"/>
</dbReference>
<dbReference type="GO" id="GO:0033314">
    <property type="term" value="P:mitotic DNA replication checkpoint signaling"/>
    <property type="evidence" value="ECO:0007669"/>
    <property type="project" value="TreeGrafter"/>
</dbReference>
<comment type="caution">
    <text evidence="6">The sequence shown here is derived from an EMBL/GenBank/DDBJ whole genome shotgun (WGS) entry which is preliminary data.</text>
</comment>
<dbReference type="InterPro" id="IPR027417">
    <property type="entry name" value="P-loop_NTPase"/>
</dbReference>
<feature type="domain" description="AAA+ ATPase" evidence="5">
    <location>
        <begin position="77"/>
        <end position="230"/>
    </location>
</feature>
<gene>
    <name evidence="6" type="ORF">BaOVIS_023920</name>
</gene>
<dbReference type="Gene3D" id="1.10.8.60">
    <property type="match status" value="1"/>
</dbReference>
<dbReference type="GO" id="GO:0006270">
    <property type="term" value="P:DNA replication initiation"/>
    <property type="evidence" value="ECO:0007669"/>
    <property type="project" value="TreeGrafter"/>
</dbReference>
<evidence type="ECO:0000313" key="7">
    <source>
        <dbReference type="Proteomes" id="UP001057455"/>
    </source>
</evidence>
<accession>A0A9W5WVI2</accession>
<name>A0A9W5WVI2_BABOV</name>
<dbReference type="Pfam" id="PF13401">
    <property type="entry name" value="AAA_22"/>
    <property type="match status" value="1"/>
</dbReference>
<dbReference type="EMBL" id="BLIY01000017">
    <property type="protein sequence ID" value="GFE54988.1"/>
    <property type="molecule type" value="Genomic_DNA"/>
</dbReference>
<reference evidence="6" key="1">
    <citation type="submission" date="2019-12" db="EMBL/GenBank/DDBJ databases">
        <title>Genome sequence of Babesia ovis.</title>
        <authorList>
            <person name="Yamagishi J."/>
            <person name="Sevinc F."/>
            <person name="Xuan X."/>
        </authorList>
    </citation>
    <scope>NUCLEOTIDE SEQUENCE</scope>
    <source>
        <strain evidence="6">Selcuk</strain>
    </source>
</reference>
<organism evidence="6 7">
    <name type="scientific">Babesia ovis</name>
    <dbReference type="NCBI Taxonomy" id="5869"/>
    <lineage>
        <taxon>Eukaryota</taxon>
        <taxon>Sar</taxon>
        <taxon>Alveolata</taxon>
        <taxon>Apicomplexa</taxon>
        <taxon>Aconoidasida</taxon>
        <taxon>Piroplasmida</taxon>
        <taxon>Babesiidae</taxon>
        <taxon>Babesia</taxon>
    </lineage>
</organism>
<comment type="similarity">
    <text evidence="1">Belongs to the CDC6/cdc18 family.</text>
</comment>
<dbReference type="InterPro" id="IPR050311">
    <property type="entry name" value="ORC1/CDC6"/>
</dbReference>
<dbReference type="Proteomes" id="UP001057455">
    <property type="component" value="Unassembled WGS sequence"/>
</dbReference>
<dbReference type="GO" id="GO:0016887">
    <property type="term" value="F:ATP hydrolysis activity"/>
    <property type="evidence" value="ECO:0007669"/>
    <property type="project" value="InterPro"/>
</dbReference>
<evidence type="ECO:0000313" key="6">
    <source>
        <dbReference type="EMBL" id="GFE54988.1"/>
    </source>
</evidence>
<dbReference type="AlphaFoldDB" id="A0A9W5WVI2"/>
<dbReference type="SUPFAM" id="SSF52540">
    <property type="entry name" value="P-loop containing nucleoside triphosphate hydrolases"/>
    <property type="match status" value="1"/>
</dbReference>
<keyword evidence="2" id="KW-0235">DNA replication</keyword>
<feature type="coiled-coil region" evidence="3">
    <location>
        <begin position="293"/>
        <end position="320"/>
    </location>
</feature>
<dbReference type="SMART" id="SM00382">
    <property type="entry name" value="AAA"/>
    <property type="match status" value="1"/>
</dbReference>
<dbReference type="OrthoDB" id="1926878at2759"/>
<keyword evidence="7" id="KW-1185">Reference proteome</keyword>
<sequence>MLSTTASHDNDNGATSAPPESSCLTTTSNVIDPKQMMALQKRAIELLRLSDNTYLGCRDEESRTLSDIIKSGIESNKGRAIFVFGVSGTGKTTTVTHVVSQFQRTHPDIDTVYMSGSSFVSPWNLIRSIFEDVTKSRAVKSRLIRSDSKAKLLNYREVCSVLSTAFKSVPGYTLCVMDEVDYLQCFMFNGTSGRNSNWMLQALLAASHSPGSRVLFIAVSNNLQLATLITEKQCDILLFKPYTEKQIIAIIKGKLSKLEGPYTSVIKDTSILLLARRVANTTGDLRACLDTFTRAIANSLSNLEEEIDQLTIEHTATSYENTPVRYGGDVATFGAETSDEYTAEFSTPKRAYGDTSNIELSNYQVDHRDIGSLTPTLSLSKTALLEMKLKALPLLQLLTLLAICKAVNDEGNNLVSLNSVKMSLLHLGDMLSMDKVGIEDFCVSQLNNAIDMFKELGIVSKSQLGHLSDAIGDEFVTLLADSGTITSVVLPISPAFVGLDLEFPIDDGAMKRYSKIGNSFNIKLGSKRHRRRMY</sequence>
<dbReference type="PANTHER" id="PTHR10763:SF26">
    <property type="entry name" value="CELL DIVISION CONTROL PROTEIN 6 HOMOLOG"/>
    <property type="match status" value="1"/>
</dbReference>
<dbReference type="PANTHER" id="PTHR10763">
    <property type="entry name" value="CELL DIVISION CONTROL PROTEIN 6-RELATED"/>
    <property type="match status" value="1"/>
</dbReference>
<dbReference type="GO" id="GO:0005634">
    <property type="term" value="C:nucleus"/>
    <property type="evidence" value="ECO:0007669"/>
    <property type="project" value="TreeGrafter"/>
</dbReference>
<evidence type="ECO:0000256" key="3">
    <source>
        <dbReference type="SAM" id="Coils"/>
    </source>
</evidence>
<dbReference type="GO" id="GO:0003688">
    <property type="term" value="F:DNA replication origin binding"/>
    <property type="evidence" value="ECO:0007669"/>
    <property type="project" value="TreeGrafter"/>
</dbReference>
<evidence type="ECO:0000256" key="1">
    <source>
        <dbReference type="ARBA" id="ARBA00006184"/>
    </source>
</evidence>